<dbReference type="GO" id="GO:0005524">
    <property type="term" value="F:ATP binding"/>
    <property type="evidence" value="ECO:0007669"/>
    <property type="project" value="UniProtKB-KW"/>
</dbReference>
<dbReference type="Gene3D" id="3.40.1190.20">
    <property type="match status" value="1"/>
</dbReference>
<evidence type="ECO:0000256" key="3">
    <source>
        <dbReference type="ARBA" id="ARBA00022741"/>
    </source>
</evidence>
<dbReference type="InterPro" id="IPR004625">
    <property type="entry name" value="PyrdxlKinase"/>
</dbReference>
<gene>
    <name evidence="6" type="primary">pdxK_1</name>
    <name evidence="6" type="ORF">NCTC6754_04263</name>
</gene>
<dbReference type="GO" id="GO:0005829">
    <property type="term" value="C:cytosol"/>
    <property type="evidence" value="ECO:0007669"/>
    <property type="project" value="TreeGrafter"/>
</dbReference>
<organism evidence="6 7">
    <name type="scientific">Salmonella enterica I</name>
    <dbReference type="NCBI Taxonomy" id="59201"/>
    <lineage>
        <taxon>Bacteria</taxon>
        <taxon>Pseudomonadati</taxon>
        <taxon>Pseudomonadota</taxon>
        <taxon>Gammaproteobacteria</taxon>
        <taxon>Enterobacterales</taxon>
        <taxon>Enterobacteriaceae</taxon>
        <taxon>Salmonella</taxon>
    </lineage>
</organism>
<accession>A0A3S4K8F9</accession>
<dbReference type="PANTHER" id="PTHR10534">
    <property type="entry name" value="PYRIDOXAL KINASE"/>
    <property type="match status" value="1"/>
</dbReference>
<keyword evidence="5" id="KW-0067">ATP-binding</keyword>
<reference evidence="6 7" key="1">
    <citation type="submission" date="2018-12" db="EMBL/GenBank/DDBJ databases">
        <authorList>
            <consortium name="Pathogen Informatics"/>
        </authorList>
    </citation>
    <scope>NUCLEOTIDE SEQUENCE [LARGE SCALE GENOMIC DNA]</scope>
    <source>
        <strain evidence="6 7">NCTC6754</strain>
    </source>
</reference>
<evidence type="ECO:0000256" key="2">
    <source>
        <dbReference type="ARBA" id="ARBA00022679"/>
    </source>
</evidence>
<keyword evidence="3" id="KW-0547">Nucleotide-binding</keyword>
<proteinExistence type="predicted"/>
<dbReference type="SUPFAM" id="SSF53613">
    <property type="entry name" value="Ribokinase-like"/>
    <property type="match status" value="1"/>
</dbReference>
<dbReference type="Proteomes" id="UP000269208">
    <property type="component" value="Chromosome"/>
</dbReference>
<evidence type="ECO:0000256" key="1">
    <source>
        <dbReference type="ARBA" id="ARBA00012104"/>
    </source>
</evidence>
<dbReference type="GO" id="GO:0008478">
    <property type="term" value="F:pyridoxal kinase activity"/>
    <property type="evidence" value="ECO:0007669"/>
    <property type="project" value="UniProtKB-EC"/>
</dbReference>
<evidence type="ECO:0000256" key="5">
    <source>
        <dbReference type="ARBA" id="ARBA00022840"/>
    </source>
</evidence>
<dbReference type="AlphaFoldDB" id="A0A3S4K8F9"/>
<keyword evidence="4 6" id="KW-0418">Kinase</keyword>
<dbReference type="EMBL" id="LR134190">
    <property type="protein sequence ID" value="VEB56249.1"/>
    <property type="molecule type" value="Genomic_DNA"/>
</dbReference>
<evidence type="ECO:0000313" key="6">
    <source>
        <dbReference type="EMBL" id="VEB56249.1"/>
    </source>
</evidence>
<dbReference type="EC" id="2.7.1.35" evidence="1"/>
<protein>
    <recommendedName>
        <fullName evidence="1">pyridoxal kinase</fullName>
        <ecNumber evidence="1">2.7.1.35</ecNumber>
    </recommendedName>
</protein>
<dbReference type="GO" id="GO:0009443">
    <property type="term" value="P:pyridoxal 5'-phosphate salvage"/>
    <property type="evidence" value="ECO:0007669"/>
    <property type="project" value="InterPro"/>
</dbReference>
<dbReference type="GO" id="GO:0008902">
    <property type="term" value="F:hydroxymethylpyrimidine kinase activity"/>
    <property type="evidence" value="ECO:0007669"/>
    <property type="project" value="TreeGrafter"/>
</dbReference>
<sequence length="125" mass="13258">MIFSQCSSTTNHRALQTDIVAVQSQVVYGSVGNSIAVPAIKAQGLRVTAVPTVLFSNTPHYKTFYGGIIPAEWFAGYLTALNERDALRELKAITTGYMGSADQNCLAFEVANGDPGFASGGVYSC</sequence>
<evidence type="ECO:0000256" key="4">
    <source>
        <dbReference type="ARBA" id="ARBA00022777"/>
    </source>
</evidence>
<dbReference type="InterPro" id="IPR029056">
    <property type="entry name" value="Ribokinase-like"/>
</dbReference>
<keyword evidence="2 6" id="KW-0808">Transferase</keyword>
<name>A0A3S4K8F9_SALET</name>
<dbReference type="PANTHER" id="PTHR10534:SF15">
    <property type="entry name" value="PYRIDOXINE_PYRIDOXAL_PYRIDOXAMINE KINASE"/>
    <property type="match status" value="1"/>
</dbReference>
<evidence type="ECO:0000313" key="7">
    <source>
        <dbReference type="Proteomes" id="UP000269208"/>
    </source>
</evidence>